<gene>
    <name evidence="1" type="ordered locus">MROS_2366</name>
</gene>
<evidence type="ECO:0000313" key="1">
    <source>
        <dbReference type="EMBL" id="AFN75596.1"/>
    </source>
</evidence>
<dbReference type="EMBL" id="CP003557">
    <property type="protein sequence ID" value="AFN75596.1"/>
    <property type="molecule type" value="Genomic_DNA"/>
</dbReference>
<keyword evidence="2" id="KW-1185">Reference proteome</keyword>
<dbReference type="KEGG" id="mro:MROS_2366"/>
<protein>
    <submittedName>
        <fullName evidence="1">Uncharacterized protein</fullName>
    </submittedName>
</protein>
<sequence length="95" mass="11020">MNCLDELKNSKVIFLNFMKGKYPIEEKSNIFLRDLQYAIKAYFESKGKKLSYTESEKLAYDFADYLVGENILKKISNNAWFLNFLPSDNVTDTAA</sequence>
<reference evidence="1 2" key="1">
    <citation type="journal article" date="2013" name="PLoS ONE">
        <title>Genomic analysis of Melioribacter roseus, facultatively anaerobic organotrophic bacterium representing a novel deep lineage within Bacteriodetes/Chlorobi group.</title>
        <authorList>
            <person name="Kadnikov V.V."/>
            <person name="Mardanov A.V."/>
            <person name="Podosokorskaya O.A."/>
            <person name="Gavrilov S.N."/>
            <person name="Kublanov I.V."/>
            <person name="Beletsky A.V."/>
            <person name="Bonch-Osmolovskaya E.A."/>
            <person name="Ravin N.V."/>
        </authorList>
    </citation>
    <scope>NUCLEOTIDE SEQUENCE [LARGE SCALE GENOMIC DNA]</scope>
    <source>
        <strain evidence="2">JCM 17771 / P3M-2</strain>
    </source>
</reference>
<evidence type="ECO:0000313" key="2">
    <source>
        <dbReference type="Proteomes" id="UP000009011"/>
    </source>
</evidence>
<organism evidence="1 2">
    <name type="scientific">Melioribacter roseus (strain DSM 23840 / JCM 17771 / VKM B-2668 / P3M-2)</name>
    <dbReference type="NCBI Taxonomy" id="1191523"/>
    <lineage>
        <taxon>Bacteria</taxon>
        <taxon>Pseudomonadati</taxon>
        <taxon>Ignavibacteriota</taxon>
        <taxon>Ignavibacteria</taxon>
        <taxon>Ignavibacteriales</taxon>
        <taxon>Melioribacteraceae</taxon>
        <taxon>Melioribacter</taxon>
    </lineage>
</organism>
<dbReference type="Proteomes" id="UP000009011">
    <property type="component" value="Chromosome"/>
</dbReference>
<dbReference type="RefSeq" id="WP_014857026.1">
    <property type="nucleotide sequence ID" value="NC_018178.1"/>
</dbReference>
<accession>I7A6T9</accession>
<name>I7A6T9_MELRP</name>
<dbReference type="AlphaFoldDB" id="I7A6T9"/>
<dbReference type="HOGENOM" id="CLU_2369548_0_0_10"/>
<dbReference type="OrthoDB" id="9808639at2"/>
<dbReference type="STRING" id="1191523.MROS_2366"/>
<proteinExistence type="predicted"/>